<dbReference type="EMBL" id="BAAATR010000012">
    <property type="protein sequence ID" value="GAA2247230.1"/>
    <property type="molecule type" value="Genomic_DNA"/>
</dbReference>
<comment type="caution">
    <text evidence="3">The sequence shown here is derived from an EMBL/GenBank/DDBJ whole genome shotgun (WGS) entry which is preliminary data.</text>
</comment>
<gene>
    <name evidence="3" type="ORF">GCM10010430_31780</name>
</gene>
<organism evidence="3 4">
    <name type="scientific">Kitasatospora cystarginea</name>
    <dbReference type="NCBI Taxonomy" id="58350"/>
    <lineage>
        <taxon>Bacteria</taxon>
        <taxon>Bacillati</taxon>
        <taxon>Actinomycetota</taxon>
        <taxon>Actinomycetes</taxon>
        <taxon>Kitasatosporales</taxon>
        <taxon>Streptomycetaceae</taxon>
        <taxon>Kitasatospora</taxon>
    </lineage>
</organism>
<dbReference type="InterPro" id="IPR056303">
    <property type="entry name" value="AMIN-like"/>
</dbReference>
<dbReference type="RefSeq" id="WP_344637023.1">
    <property type="nucleotide sequence ID" value="NZ_BAAATR010000012.1"/>
</dbReference>
<keyword evidence="1" id="KW-0732">Signal</keyword>
<evidence type="ECO:0000256" key="1">
    <source>
        <dbReference type="SAM" id="SignalP"/>
    </source>
</evidence>
<keyword evidence="4" id="KW-1185">Reference proteome</keyword>
<dbReference type="Proteomes" id="UP001500305">
    <property type="component" value="Unassembled WGS sequence"/>
</dbReference>
<accession>A0ABP5QYH7</accession>
<feature type="chain" id="PRO_5045712007" description="AMIN-like domain-containing protein" evidence="1">
    <location>
        <begin position="28"/>
        <end position="192"/>
    </location>
</feature>
<feature type="domain" description="AMIN-like" evidence="2">
    <location>
        <begin position="54"/>
        <end position="186"/>
    </location>
</feature>
<evidence type="ECO:0000259" key="2">
    <source>
        <dbReference type="Pfam" id="PF24837"/>
    </source>
</evidence>
<protein>
    <recommendedName>
        <fullName evidence="2">AMIN-like domain-containing protein</fullName>
    </recommendedName>
</protein>
<name>A0ABP5QYH7_9ACTN</name>
<dbReference type="Pfam" id="PF24837">
    <property type="entry name" value="AMIN-like"/>
    <property type="match status" value="1"/>
</dbReference>
<proteinExistence type="predicted"/>
<reference evidence="4" key="1">
    <citation type="journal article" date="2019" name="Int. J. Syst. Evol. Microbiol.">
        <title>The Global Catalogue of Microorganisms (GCM) 10K type strain sequencing project: providing services to taxonomists for standard genome sequencing and annotation.</title>
        <authorList>
            <consortium name="The Broad Institute Genomics Platform"/>
            <consortium name="The Broad Institute Genome Sequencing Center for Infectious Disease"/>
            <person name="Wu L."/>
            <person name="Ma J."/>
        </authorList>
    </citation>
    <scope>NUCLEOTIDE SEQUENCE [LARGE SCALE GENOMIC DNA]</scope>
    <source>
        <strain evidence="4">JCM 7356</strain>
    </source>
</reference>
<sequence>MRRWTTVPVALALAVAGAAAVPAVASAATRPAAAQCAADWGSLPKNDSSFTSNQLVNIRTGQNPCYDRLVFDVPGASDSRRVGYHVQYVDQLLQQGSGTPIQVKGGAVLEVVLNASAMDFGAGKPSYPGRVGQPLPGVDLTGYRAFTDAQFAGSFEGYTQLGVGVRARLPFRVFQLDDRLVVDVAHDWGATG</sequence>
<evidence type="ECO:0000313" key="4">
    <source>
        <dbReference type="Proteomes" id="UP001500305"/>
    </source>
</evidence>
<evidence type="ECO:0000313" key="3">
    <source>
        <dbReference type="EMBL" id="GAA2247230.1"/>
    </source>
</evidence>
<feature type="signal peptide" evidence="1">
    <location>
        <begin position="1"/>
        <end position="27"/>
    </location>
</feature>